<organism evidence="2">
    <name type="scientific">bioreactor metagenome</name>
    <dbReference type="NCBI Taxonomy" id="1076179"/>
    <lineage>
        <taxon>unclassified sequences</taxon>
        <taxon>metagenomes</taxon>
        <taxon>ecological metagenomes</taxon>
    </lineage>
</organism>
<dbReference type="GO" id="GO:0010181">
    <property type="term" value="F:FMN binding"/>
    <property type="evidence" value="ECO:0007669"/>
    <property type="project" value="InterPro"/>
</dbReference>
<dbReference type="GO" id="GO:0006783">
    <property type="term" value="P:heme biosynthetic process"/>
    <property type="evidence" value="ECO:0007669"/>
    <property type="project" value="TreeGrafter"/>
</dbReference>
<dbReference type="PROSITE" id="PS00201">
    <property type="entry name" value="FLAVODOXIN"/>
    <property type="match status" value="1"/>
</dbReference>
<comment type="caution">
    <text evidence="2">The sequence shown here is derived from an EMBL/GenBank/DDBJ whole genome shotgun (WGS) entry which is preliminary data.</text>
</comment>
<dbReference type="PANTHER" id="PTHR38030">
    <property type="entry name" value="PROTOPORPHYRINOGEN IX DEHYDROGENASE [MENAQUINONE]"/>
    <property type="match status" value="1"/>
</dbReference>
<dbReference type="InterPro" id="IPR026816">
    <property type="entry name" value="Flavodoxin_dom"/>
</dbReference>
<protein>
    <recommendedName>
        <fullName evidence="1">Flavodoxin domain-containing protein</fullName>
    </recommendedName>
</protein>
<dbReference type="GO" id="GO:0009055">
    <property type="term" value="F:electron transfer activity"/>
    <property type="evidence" value="ECO:0007669"/>
    <property type="project" value="InterPro"/>
</dbReference>
<dbReference type="PANTHER" id="PTHR38030:SF2">
    <property type="entry name" value="PROTOPORPHYRINOGEN IX DEHYDROGENASE [QUINONE]"/>
    <property type="match status" value="1"/>
</dbReference>
<dbReference type="Gene3D" id="3.40.50.360">
    <property type="match status" value="1"/>
</dbReference>
<accession>A0A644XX18</accession>
<proteinExistence type="predicted"/>
<dbReference type="EMBL" id="VSSQ01003016">
    <property type="protein sequence ID" value="MPM18604.1"/>
    <property type="molecule type" value="Genomic_DNA"/>
</dbReference>
<sequence>MKTIVVYSSKTGFTKKYAEWIAAELNADITECRKITPDMLHEYETIIYGGGLYAGGIKGVKKIKKNLPYLRDRKIIVFATGATPDREETTEEIRNQNFTSEQQEYINFFYLRGGFDYSKLNVIDKALMSMLKVKLRMKPESKRSPDETGMLAAYENPADFTKEKYMEKLLELARQN</sequence>
<gene>
    <name evidence="2" type="ORF">SDC9_65017</name>
</gene>
<name>A0A644XX18_9ZZZZ</name>
<reference evidence="2" key="1">
    <citation type="submission" date="2019-08" db="EMBL/GenBank/DDBJ databases">
        <authorList>
            <person name="Kucharzyk K."/>
            <person name="Murdoch R.W."/>
            <person name="Higgins S."/>
            <person name="Loffler F."/>
        </authorList>
    </citation>
    <scope>NUCLEOTIDE SEQUENCE</scope>
</reference>
<evidence type="ECO:0000313" key="2">
    <source>
        <dbReference type="EMBL" id="MPM18604.1"/>
    </source>
</evidence>
<dbReference type="GO" id="GO:0070819">
    <property type="term" value="F:menaquinone-dependent protoporphyrinogen oxidase activity"/>
    <property type="evidence" value="ECO:0007669"/>
    <property type="project" value="TreeGrafter"/>
</dbReference>
<dbReference type="InterPro" id="IPR029039">
    <property type="entry name" value="Flavoprotein-like_sf"/>
</dbReference>
<feature type="domain" description="Flavodoxin" evidence="1">
    <location>
        <begin position="4"/>
        <end position="132"/>
    </location>
</feature>
<dbReference type="Pfam" id="PF12724">
    <property type="entry name" value="Flavodoxin_5"/>
    <property type="match status" value="1"/>
</dbReference>
<dbReference type="AlphaFoldDB" id="A0A644XX18"/>
<evidence type="ECO:0000259" key="1">
    <source>
        <dbReference type="Pfam" id="PF12724"/>
    </source>
</evidence>
<dbReference type="InterPro" id="IPR052200">
    <property type="entry name" value="Protoporphyrinogen_IX_DH"/>
</dbReference>
<dbReference type="SUPFAM" id="SSF52218">
    <property type="entry name" value="Flavoproteins"/>
    <property type="match status" value="1"/>
</dbReference>
<dbReference type="InterPro" id="IPR001226">
    <property type="entry name" value="Flavodoxin_CS"/>
</dbReference>